<sequence>MPLPPSARLEHARGELTTLIGKLTSSNGKQHTTIPGMSLYRYSSPTEPECDVAKAQLVLPTQGSKQVVLGERTYSYGGTHGLITAMDLPLISTVTEATPDRPYLSIAYELHLQRMADLMADMRLPPPRSIPGGAAISVCALSAPLFDVVLRLVRLLDTPADIPFLAPLIEQELLYRLLSSEQGMRLRHLVLAESQTHKIAQAITWIREHYTEHLRIAELARHVHMSPSSLHHHFKTIASMTPLQYQKQIRLYAARRLMISHDYDAATAAYTVGYSSPSQFSREYRRIFGVAPSHDVDRMHRNRVR</sequence>
<accession>A0A4R4ZEP5</accession>
<name>A0A4R4ZEP5_9ACTN</name>
<evidence type="ECO:0000256" key="2">
    <source>
        <dbReference type="ARBA" id="ARBA00023163"/>
    </source>
</evidence>
<dbReference type="GO" id="GO:0003700">
    <property type="term" value="F:DNA-binding transcription factor activity"/>
    <property type="evidence" value="ECO:0007669"/>
    <property type="project" value="InterPro"/>
</dbReference>
<dbReference type="Gene3D" id="1.10.10.60">
    <property type="entry name" value="Homeodomain-like"/>
    <property type="match status" value="1"/>
</dbReference>
<evidence type="ECO:0000313" key="4">
    <source>
        <dbReference type="EMBL" id="TDD56988.1"/>
    </source>
</evidence>
<dbReference type="PANTHER" id="PTHR43436:SF1">
    <property type="entry name" value="TRANSCRIPTIONAL REGULATORY PROTEIN"/>
    <property type="match status" value="1"/>
</dbReference>
<feature type="domain" description="HTH araC/xylS-type" evidence="3">
    <location>
        <begin position="200"/>
        <end position="298"/>
    </location>
</feature>
<organism evidence="4 5">
    <name type="scientific">Nonomuraea terrae</name>
    <dbReference type="NCBI Taxonomy" id="2530383"/>
    <lineage>
        <taxon>Bacteria</taxon>
        <taxon>Bacillati</taxon>
        <taxon>Actinomycetota</taxon>
        <taxon>Actinomycetes</taxon>
        <taxon>Streptosporangiales</taxon>
        <taxon>Streptosporangiaceae</taxon>
        <taxon>Nonomuraea</taxon>
    </lineage>
</organism>
<evidence type="ECO:0000259" key="3">
    <source>
        <dbReference type="PROSITE" id="PS01124"/>
    </source>
</evidence>
<keyword evidence="5" id="KW-1185">Reference proteome</keyword>
<evidence type="ECO:0000313" key="5">
    <source>
        <dbReference type="Proteomes" id="UP000295302"/>
    </source>
</evidence>
<dbReference type="AlphaFoldDB" id="A0A4R4ZEP5"/>
<reference evidence="4 5" key="1">
    <citation type="submission" date="2019-03" db="EMBL/GenBank/DDBJ databases">
        <title>Draft genome sequences of novel Actinobacteria.</title>
        <authorList>
            <person name="Sahin N."/>
            <person name="Ay H."/>
            <person name="Saygin H."/>
        </authorList>
    </citation>
    <scope>NUCLEOTIDE SEQUENCE [LARGE SCALE GENOMIC DNA]</scope>
    <source>
        <strain evidence="4 5">CH32</strain>
    </source>
</reference>
<dbReference type="PANTHER" id="PTHR43436">
    <property type="entry name" value="ARAC-FAMILY TRANSCRIPTIONAL REGULATOR"/>
    <property type="match status" value="1"/>
</dbReference>
<dbReference type="Pfam" id="PF06719">
    <property type="entry name" value="AraC_N"/>
    <property type="match status" value="1"/>
</dbReference>
<dbReference type="RefSeq" id="WP_132608351.1">
    <property type="nucleotide sequence ID" value="NZ_SMKQ01000002.1"/>
</dbReference>
<proteinExistence type="predicted"/>
<dbReference type="GO" id="GO:0043565">
    <property type="term" value="F:sequence-specific DNA binding"/>
    <property type="evidence" value="ECO:0007669"/>
    <property type="project" value="InterPro"/>
</dbReference>
<dbReference type="SMART" id="SM00342">
    <property type="entry name" value="HTH_ARAC"/>
    <property type="match status" value="1"/>
</dbReference>
<gene>
    <name evidence="4" type="ORF">E1286_01400</name>
</gene>
<dbReference type="SUPFAM" id="SSF46689">
    <property type="entry name" value="Homeodomain-like"/>
    <property type="match status" value="2"/>
</dbReference>
<evidence type="ECO:0000256" key="1">
    <source>
        <dbReference type="ARBA" id="ARBA00023015"/>
    </source>
</evidence>
<dbReference type="Proteomes" id="UP000295302">
    <property type="component" value="Unassembled WGS sequence"/>
</dbReference>
<comment type="caution">
    <text evidence="4">The sequence shown here is derived from an EMBL/GenBank/DDBJ whole genome shotgun (WGS) entry which is preliminary data.</text>
</comment>
<dbReference type="Pfam" id="PF12833">
    <property type="entry name" value="HTH_18"/>
    <property type="match status" value="1"/>
</dbReference>
<keyword evidence="2" id="KW-0804">Transcription</keyword>
<dbReference type="PROSITE" id="PS01124">
    <property type="entry name" value="HTH_ARAC_FAMILY_2"/>
    <property type="match status" value="1"/>
</dbReference>
<dbReference type="InterPro" id="IPR009594">
    <property type="entry name" value="Tscrpt_reg_HTH_AraC_N"/>
</dbReference>
<dbReference type="OrthoDB" id="2039152at2"/>
<dbReference type="InterPro" id="IPR009057">
    <property type="entry name" value="Homeodomain-like_sf"/>
</dbReference>
<dbReference type="InterPro" id="IPR018060">
    <property type="entry name" value="HTH_AraC"/>
</dbReference>
<dbReference type="EMBL" id="SMKQ01000002">
    <property type="protein sequence ID" value="TDD56988.1"/>
    <property type="molecule type" value="Genomic_DNA"/>
</dbReference>
<keyword evidence="1" id="KW-0805">Transcription regulation</keyword>
<protein>
    <submittedName>
        <fullName evidence="4">AraC family transcriptional regulator</fullName>
    </submittedName>
</protein>